<comment type="caution">
    <text evidence="2">The sequence shown here is derived from an EMBL/GenBank/DDBJ whole genome shotgun (WGS) entry which is preliminary data.</text>
</comment>
<organism evidence="2 3">
    <name type="scientific">Lactiplantibacillus nangangensis</name>
    <dbReference type="NCBI Taxonomy" id="2559917"/>
    <lineage>
        <taxon>Bacteria</taxon>
        <taxon>Bacillati</taxon>
        <taxon>Bacillota</taxon>
        <taxon>Bacilli</taxon>
        <taxon>Lactobacillales</taxon>
        <taxon>Lactobacillaceae</taxon>
        <taxon>Lactiplantibacillus</taxon>
    </lineage>
</organism>
<accession>A0ABW1SP20</accession>
<keyword evidence="1" id="KW-1133">Transmembrane helix</keyword>
<keyword evidence="1" id="KW-0472">Membrane</keyword>
<feature type="transmembrane region" description="Helical" evidence="1">
    <location>
        <begin position="12"/>
        <end position="31"/>
    </location>
</feature>
<dbReference type="EMBL" id="JBHSSE010000028">
    <property type="protein sequence ID" value="MFC6202941.1"/>
    <property type="molecule type" value="Genomic_DNA"/>
</dbReference>
<protein>
    <recommendedName>
        <fullName evidence="4">Integral membrane protein</fullName>
    </recommendedName>
</protein>
<sequence>MLKKAVRDAWGLIKIGLWFTLFSMPIDWLMGRPVLNGFVKEWLTAETESRWAMTGVLLVLLVIIWGGFILICLAFRAFNQQIAKHDWVNRKH</sequence>
<evidence type="ECO:0000313" key="3">
    <source>
        <dbReference type="Proteomes" id="UP001596171"/>
    </source>
</evidence>
<feature type="transmembrane region" description="Helical" evidence="1">
    <location>
        <begin position="51"/>
        <end position="75"/>
    </location>
</feature>
<evidence type="ECO:0000313" key="2">
    <source>
        <dbReference type="EMBL" id="MFC6202941.1"/>
    </source>
</evidence>
<proteinExistence type="predicted"/>
<dbReference type="Proteomes" id="UP001596171">
    <property type="component" value="Unassembled WGS sequence"/>
</dbReference>
<evidence type="ECO:0000256" key="1">
    <source>
        <dbReference type="SAM" id="Phobius"/>
    </source>
</evidence>
<gene>
    <name evidence="2" type="ORF">ACFP1L_13795</name>
</gene>
<keyword evidence="1" id="KW-0812">Transmembrane</keyword>
<evidence type="ECO:0008006" key="4">
    <source>
        <dbReference type="Google" id="ProtNLM"/>
    </source>
</evidence>
<keyword evidence="3" id="KW-1185">Reference proteome</keyword>
<name>A0ABW1SP20_9LACO</name>
<reference evidence="3" key="1">
    <citation type="journal article" date="2019" name="Int. J. Syst. Evol. Microbiol.">
        <title>The Global Catalogue of Microorganisms (GCM) 10K type strain sequencing project: providing services to taxonomists for standard genome sequencing and annotation.</title>
        <authorList>
            <consortium name="The Broad Institute Genomics Platform"/>
            <consortium name="The Broad Institute Genome Sequencing Center for Infectious Disease"/>
            <person name="Wu L."/>
            <person name="Ma J."/>
        </authorList>
    </citation>
    <scope>NUCLEOTIDE SEQUENCE [LARGE SCALE GENOMIC DNA]</scope>
    <source>
        <strain evidence="3">CCM 8930</strain>
    </source>
</reference>
<dbReference type="RefSeq" id="WP_137615947.1">
    <property type="nucleotide sequence ID" value="NZ_BJDI01000005.1"/>
</dbReference>